<dbReference type="AlphaFoldDB" id="A0A926DIG7"/>
<name>A0A926DIG7_9FIRM</name>
<dbReference type="PANTHER" id="PTHR30576:SF0">
    <property type="entry name" value="UNDECAPRENYL-PHOSPHATE N-ACETYLGALACTOSAMINYL 1-PHOSPHATE TRANSFERASE-RELATED"/>
    <property type="match status" value="1"/>
</dbReference>
<dbReference type="EMBL" id="JACRSS010000002">
    <property type="protein sequence ID" value="MBC8538392.1"/>
    <property type="molecule type" value="Genomic_DNA"/>
</dbReference>
<keyword evidence="2" id="KW-0812">Transmembrane</keyword>
<reference evidence="4" key="1">
    <citation type="submission" date="2020-08" db="EMBL/GenBank/DDBJ databases">
        <title>Genome public.</title>
        <authorList>
            <person name="Liu C."/>
            <person name="Sun Q."/>
        </authorList>
    </citation>
    <scope>NUCLEOTIDE SEQUENCE</scope>
    <source>
        <strain evidence="4">NSJ-63</strain>
    </source>
</reference>
<keyword evidence="5" id="KW-1185">Reference proteome</keyword>
<sequence length="232" mass="26911">MRWRKWEELPKEFQIPEVRAYYDVLSKRQFSLRLKRCFDILLALVMLVCLSPIMLVVAVAIVLDSPGGVFYRQERVTQYGKVFQIHKFRTMVSNADKIGSHVTVENDRRITRVGKFLRKYRLDELPQLIDVLRGDMSFVGTRPEAIKFVKKYSQEMCATLLLPAGITSEASIRYKDEAELLDAADNVDKVYIENVLPEKMKYNLESIRKFSFIGDLTTMARTVLAVLGKKYK</sequence>
<protein>
    <submittedName>
        <fullName evidence="4">Sugar transferase</fullName>
    </submittedName>
</protein>
<evidence type="ECO:0000259" key="3">
    <source>
        <dbReference type="Pfam" id="PF02397"/>
    </source>
</evidence>
<accession>A0A926DIG7</accession>
<dbReference type="Pfam" id="PF02397">
    <property type="entry name" value="Bac_transf"/>
    <property type="match status" value="1"/>
</dbReference>
<evidence type="ECO:0000313" key="4">
    <source>
        <dbReference type="EMBL" id="MBC8538392.1"/>
    </source>
</evidence>
<dbReference type="RefSeq" id="WP_249280160.1">
    <property type="nucleotide sequence ID" value="NZ_JACRSS010000002.1"/>
</dbReference>
<evidence type="ECO:0000256" key="2">
    <source>
        <dbReference type="SAM" id="Phobius"/>
    </source>
</evidence>
<evidence type="ECO:0000256" key="1">
    <source>
        <dbReference type="ARBA" id="ARBA00006464"/>
    </source>
</evidence>
<proteinExistence type="inferred from homology"/>
<keyword evidence="4" id="KW-0808">Transferase</keyword>
<keyword evidence="2" id="KW-1133">Transmembrane helix</keyword>
<feature type="domain" description="Bacterial sugar transferase" evidence="3">
    <location>
        <begin position="35"/>
        <end position="227"/>
    </location>
</feature>
<gene>
    <name evidence="4" type="ORF">H8693_05525</name>
</gene>
<keyword evidence="2" id="KW-0472">Membrane</keyword>
<dbReference type="InterPro" id="IPR003362">
    <property type="entry name" value="Bact_transf"/>
</dbReference>
<dbReference type="GO" id="GO:0016780">
    <property type="term" value="F:phosphotransferase activity, for other substituted phosphate groups"/>
    <property type="evidence" value="ECO:0007669"/>
    <property type="project" value="TreeGrafter"/>
</dbReference>
<comment type="similarity">
    <text evidence="1">Belongs to the bacterial sugar transferase family.</text>
</comment>
<organism evidence="4 5">
    <name type="scientific">Guopingia tenuis</name>
    <dbReference type="NCBI Taxonomy" id="2763656"/>
    <lineage>
        <taxon>Bacteria</taxon>
        <taxon>Bacillati</taxon>
        <taxon>Bacillota</taxon>
        <taxon>Clostridia</taxon>
        <taxon>Christensenellales</taxon>
        <taxon>Christensenellaceae</taxon>
        <taxon>Guopingia</taxon>
    </lineage>
</organism>
<evidence type="ECO:0000313" key="5">
    <source>
        <dbReference type="Proteomes" id="UP000617951"/>
    </source>
</evidence>
<comment type="caution">
    <text evidence="4">The sequence shown here is derived from an EMBL/GenBank/DDBJ whole genome shotgun (WGS) entry which is preliminary data.</text>
</comment>
<dbReference type="Proteomes" id="UP000617951">
    <property type="component" value="Unassembled WGS sequence"/>
</dbReference>
<feature type="transmembrane region" description="Helical" evidence="2">
    <location>
        <begin position="37"/>
        <end position="63"/>
    </location>
</feature>
<dbReference type="PANTHER" id="PTHR30576">
    <property type="entry name" value="COLANIC BIOSYNTHESIS UDP-GLUCOSE LIPID CARRIER TRANSFERASE"/>
    <property type="match status" value="1"/>
</dbReference>